<evidence type="ECO:0000256" key="1">
    <source>
        <dbReference type="ARBA" id="ARBA00023125"/>
    </source>
</evidence>
<dbReference type="InterPro" id="IPR009057">
    <property type="entry name" value="Homeodomain-like_sf"/>
</dbReference>
<dbReference type="SUPFAM" id="SSF46689">
    <property type="entry name" value="Homeodomain-like"/>
    <property type="match status" value="1"/>
</dbReference>
<evidence type="ECO:0000259" key="3">
    <source>
        <dbReference type="PROSITE" id="PS50977"/>
    </source>
</evidence>
<dbReference type="InterPro" id="IPR001647">
    <property type="entry name" value="HTH_TetR"/>
</dbReference>
<sequence length="184" mass="20276">MPTKRDIALDAAIELLGTRGPRALTHRAVDELAGLPAGSTSNYFRTREALLIGIVERLEQYDYAYWEVDGNAPAPHTVDQLAHAATTFAEDMIGANQARTLARYALLLEVRQMPEPLLALRRGHERIVDWAAALLGEFGVAEPRIAAKQLIDYLDGMILHQLTSPTTDFDVADAVTRMVRALLS</sequence>
<gene>
    <name evidence="4" type="ORF">F5544_16505</name>
</gene>
<keyword evidence="1 2" id="KW-0238">DNA-binding</keyword>
<protein>
    <submittedName>
        <fullName evidence="4">TetR family transcriptional regulator</fullName>
    </submittedName>
</protein>
<dbReference type="GO" id="GO:0003677">
    <property type="term" value="F:DNA binding"/>
    <property type="evidence" value="ECO:0007669"/>
    <property type="project" value="UniProtKB-UniRule"/>
</dbReference>
<keyword evidence="5" id="KW-1185">Reference proteome</keyword>
<accession>A0A6G9YDH2</accession>
<name>A0A6G9YDH2_9NOCA</name>
<reference evidence="4 5" key="1">
    <citation type="journal article" date="2019" name="ACS Chem. Biol.">
        <title>Identification and Mobilization of a Cryptic Antibiotic Biosynthesis Gene Locus from a Human-Pathogenic Nocardia Isolate.</title>
        <authorList>
            <person name="Herisse M."/>
            <person name="Ishida K."/>
            <person name="Porter J.L."/>
            <person name="Howden B."/>
            <person name="Hertweck C."/>
            <person name="Stinear T.P."/>
            <person name="Pidot S.J."/>
        </authorList>
    </citation>
    <scope>NUCLEOTIDE SEQUENCE [LARGE SCALE GENOMIC DNA]</scope>
    <source>
        <strain evidence="4 5">AUSMDU00012717</strain>
    </source>
</reference>
<evidence type="ECO:0000313" key="4">
    <source>
        <dbReference type="EMBL" id="QIS11180.1"/>
    </source>
</evidence>
<evidence type="ECO:0000313" key="5">
    <source>
        <dbReference type="Proteomes" id="UP000503540"/>
    </source>
</evidence>
<dbReference type="KEGG" id="nah:F5544_16505"/>
<evidence type="ECO:0000256" key="2">
    <source>
        <dbReference type="PROSITE-ProRule" id="PRU00335"/>
    </source>
</evidence>
<organism evidence="4 5">
    <name type="scientific">Nocardia arthritidis</name>
    <dbReference type="NCBI Taxonomy" id="228602"/>
    <lineage>
        <taxon>Bacteria</taxon>
        <taxon>Bacillati</taxon>
        <taxon>Actinomycetota</taxon>
        <taxon>Actinomycetes</taxon>
        <taxon>Mycobacteriales</taxon>
        <taxon>Nocardiaceae</taxon>
        <taxon>Nocardia</taxon>
    </lineage>
</organism>
<dbReference type="EMBL" id="CP046172">
    <property type="protein sequence ID" value="QIS11180.1"/>
    <property type="molecule type" value="Genomic_DNA"/>
</dbReference>
<dbReference type="Gene3D" id="1.10.357.10">
    <property type="entry name" value="Tetracycline Repressor, domain 2"/>
    <property type="match status" value="1"/>
</dbReference>
<feature type="domain" description="HTH tetR-type" evidence="3">
    <location>
        <begin position="2"/>
        <end position="62"/>
    </location>
</feature>
<dbReference type="AlphaFoldDB" id="A0A6G9YDH2"/>
<dbReference type="Pfam" id="PF00440">
    <property type="entry name" value="TetR_N"/>
    <property type="match status" value="1"/>
</dbReference>
<dbReference type="PROSITE" id="PS50977">
    <property type="entry name" value="HTH_TETR_2"/>
    <property type="match status" value="1"/>
</dbReference>
<proteinExistence type="predicted"/>
<feature type="DNA-binding region" description="H-T-H motif" evidence="2">
    <location>
        <begin position="25"/>
        <end position="44"/>
    </location>
</feature>
<dbReference type="InterPro" id="IPR041583">
    <property type="entry name" value="TetR_C_31"/>
</dbReference>
<dbReference type="Proteomes" id="UP000503540">
    <property type="component" value="Chromosome"/>
</dbReference>
<dbReference type="RefSeq" id="WP_167474033.1">
    <property type="nucleotide sequence ID" value="NZ_CP046172.1"/>
</dbReference>
<dbReference type="Pfam" id="PF17940">
    <property type="entry name" value="TetR_C_31"/>
    <property type="match status" value="1"/>
</dbReference>